<dbReference type="GO" id="GO:0004671">
    <property type="term" value="F:protein C-terminal S-isoprenylcysteine carboxyl O-methyltransferase activity"/>
    <property type="evidence" value="ECO:0000318"/>
    <property type="project" value="GO_Central"/>
</dbReference>
<feature type="transmembrane region" description="Helical" evidence="13">
    <location>
        <begin position="172"/>
        <end position="191"/>
    </location>
</feature>
<keyword evidence="13" id="KW-0256">Endoplasmic reticulum</keyword>
<dbReference type="GO" id="GO:0005789">
    <property type="term" value="C:endoplasmic reticulum membrane"/>
    <property type="evidence" value="ECO:0007669"/>
    <property type="project" value="UniProtKB-SubCell"/>
</dbReference>
<dbReference type="PANTHER" id="PTHR12714:SF9">
    <property type="entry name" value="PROTEIN-S-ISOPRENYLCYSTEINE O-METHYLTRANSFERASE"/>
    <property type="match status" value="1"/>
</dbReference>
<keyword evidence="15" id="KW-1185">Reference proteome</keyword>
<keyword evidence="9 13" id="KW-1133">Transmembrane helix</keyword>
<dbReference type="OrthoDB" id="422086at2759"/>
<evidence type="ECO:0000256" key="3">
    <source>
        <dbReference type="ARBA" id="ARBA00009140"/>
    </source>
</evidence>
<gene>
    <name evidence="14" type="primary">WBGene00097978</name>
</gene>
<evidence type="ECO:0000256" key="11">
    <source>
        <dbReference type="ARBA" id="ARBA00023572"/>
    </source>
</evidence>
<sequence>MMTKFRPCFSIYLRLSYCNYFSSNCAGIINSSRGREEEQFPCFCPSACSLPSPFLPTSIPAISVAMQRDRERERDRDPSLRKVFMRVYKSDADVRGACNAVGAAFVVGFGSTIGWDILSMSYFATFGVVLLAALYHARKASHNPVINCQAAFLGFIMGTAILKGGISGHPHYMIFSLYVFMLCFFHFTEFIMTAFINRRALQPDSFLLNHSVAYWVAAASSWVEFWTEAYFFPLSKTRFLLHIGLVITLGGECLRKLAMVHAGSGFTHRLAMTKRPDHRLCTSGVYSYFRHPGYVGWFAWCIGTQVMLGNPICTLVYAAVSWKFFSDRIIDEERDLLHFFGEEYREYQSEVPTGIPFVEGCVA</sequence>
<comment type="catalytic activity">
    <reaction evidence="1 13">
        <text>[protein]-C-terminal S-[(2E,6E)-farnesyl]-L-cysteine + S-adenosyl-L-methionine = [protein]-C-terminal S-[(2E,6E)-farnesyl]-L-cysteine methyl ester + S-adenosyl-L-homocysteine</text>
        <dbReference type="Rhea" id="RHEA:21672"/>
        <dbReference type="Rhea" id="RHEA-COMP:12125"/>
        <dbReference type="Rhea" id="RHEA-COMP:12126"/>
        <dbReference type="ChEBI" id="CHEBI:57856"/>
        <dbReference type="ChEBI" id="CHEBI:59789"/>
        <dbReference type="ChEBI" id="CHEBI:90510"/>
        <dbReference type="ChEBI" id="CHEBI:90511"/>
        <dbReference type="EC" id="2.1.1.100"/>
    </reaction>
</comment>
<reference evidence="14" key="2">
    <citation type="submission" date="2022-06" db="UniProtKB">
        <authorList>
            <consortium name="EnsemblMetazoa"/>
        </authorList>
    </citation>
    <scope>IDENTIFICATION</scope>
    <source>
        <strain evidence="14">PS312</strain>
    </source>
</reference>
<feature type="transmembrane region" description="Helical" evidence="13">
    <location>
        <begin position="119"/>
        <end position="137"/>
    </location>
</feature>
<dbReference type="EnsemblMetazoa" id="PPA08424.1">
    <property type="protein sequence ID" value="PPA08424.1"/>
    <property type="gene ID" value="WBGene00097978"/>
</dbReference>
<comment type="subcellular location">
    <subcellularLocation>
        <location evidence="13">Endoplasmic reticulum membrane</location>
        <topology evidence="13">Multi-pass membrane protein</topology>
    </subcellularLocation>
    <subcellularLocation>
        <location evidence="2">Membrane</location>
        <topology evidence="2">Multi-pass membrane protein</topology>
    </subcellularLocation>
</comment>
<evidence type="ECO:0000256" key="5">
    <source>
        <dbReference type="ARBA" id="ARBA00022603"/>
    </source>
</evidence>
<dbReference type="Proteomes" id="UP000005239">
    <property type="component" value="Unassembled WGS sequence"/>
</dbReference>
<organism evidence="14 15">
    <name type="scientific">Pristionchus pacificus</name>
    <name type="common">Parasitic nematode worm</name>
    <dbReference type="NCBI Taxonomy" id="54126"/>
    <lineage>
        <taxon>Eukaryota</taxon>
        <taxon>Metazoa</taxon>
        <taxon>Ecdysozoa</taxon>
        <taxon>Nematoda</taxon>
        <taxon>Chromadorea</taxon>
        <taxon>Rhabditida</taxon>
        <taxon>Rhabditina</taxon>
        <taxon>Diplogasteromorpha</taxon>
        <taxon>Diplogasteroidea</taxon>
        <taxon>Neodiplogasteridae</taxon>
        <taxon>Pristionchus</taxon>
    </lineage>
</organism>
<dbReference type="Gene3D" id="1.20.120.1630">
    <property type="match status" value="1"/>
</dbReference>
<keyword evidence="7 13" id="KW-0949">S-adenosyl-L-methionine</keyword>
<dbReference type="GO" id="GO:0032259">
    <property type="term" value="P:methylation"/>
    <property type="evidence" value="ECO:0007669"/>
    <property type="project" value="UniProtKB-KW"/>
</dbReference>
<evidence type="ECO:0000256" key="10">
    <source>
        <dbReference type="ARBA" id="ARBA00023136"/>
    </source>
</evidence>
<proteinExistence type="inferred from homology"/>
<dbReference type="PROSITE" id="PS51564">
    <property type="entry name" value="SAM_ICMT"/>
    <property type="match status" value="1"/>
</dbReference>
<feature type="transmembrane region" description="Helical" evidence="13">
    <location>
        <begin position="212"/>
        <end position="232"/>
    </location>
</feature>
<accession>A0A8R1Y997</accession>
<feature type="transmembrane region" description="Helical" evidence="13">
    <location>
        <begin position="297"/>
        <end position="320"/>
    </location>
</feature>
<keyword evidence="5 13" id="KW-0489">Methyltransferase</keyword>
<evidence type="ECO:0000256" key="12">
    <source>
        <dbReference type="ARBA" id="ARBA00023656"/>
    </source>
</evidence>
<keyword evidence="6" id="KW-0808">Transferase</keyword>
<evidence type="ECO:0000313" key="15">
    <source>
        <dbReference type="Proteomes" id="UP000005239"/>
    </source>
</evidence>
<dbReference type="PANTHER" id="PTHR12714">
    <property type="entry name" value="PROTEIN-S ISOPRENYLCYSTEINE O-METHYLTRANSFERASE"/>
    <property type="match status" value="1"/>
</dbReference>
<feature type="transmembrane region" description="Helical" evidence="13">
    <location>
        <begin position="144"/>
        <end position="166"/>
    </location>
</feature>
<comment type="function">
    <text evidence="11">Catalyzes the post-translational methylation of isoprenylated C-terminal cysteine residues.</text>
</comment>
<comment type="similarity">
    <text evidence="3 13">Belongs to the class VI-like SAM-binding methyltransferase superfamily. Isoprenylcysteine carboxyl methyltransferase family.</text>
</comment>
<dbReference type="EC" id="2.1.1.100" evidence="4 13"/>
<evidence type="ECO:0000256" key="13">
    <source>
        <dbReference type="RuleBase" id="RU362022"/>
    </source>
</evidence>
<dbReference type="GO" id="GO:0005783">
    <property type="term" value="C:endoplasmic reticulum"/>
    <property type="evidence" value="ECO:0000318"/>
    <property type="project" value="GO_Central"/>
</dbReference>
<evidence type="ECO:0000256" key="8">
    <source>
        <dbReference type="ARBA" id="ARBA00022692"/>
    </source>
</evidence>
<name>A0A2A6B4S5_PRIPA</name>
<evidence type="ECO:0000256" key="2">
    <source>
        <dbReference type="ARBA" id="ARBA00004141"/>
    </source>
</evidence>
<evidence type="ECO:0000256" key="6">
    <source>
        <dbReference type="ARBA" id="ARBA00022679"/>
    </source>
</evidence>
<evidence type="ECO:0000256" key="9">
    <source>
        <dbReference type="ARBA" id="ARBA00022989"/>
    </source>
</evidence>
<evidence type="ECO:0000256" key="7">
    <source>
        <dbReference type="ARBA" id="ARBA00022691"/>
    </source>
</evidence>
<reference evidence="15" key="1">
    <citation type="journal article" date="2008" name="Nat. Genet.">
        <title>The Pristionchus pacificus genome provides a unique perspective on nematode lifestyle and parasitism.</title>
        <authorList>
            <person name="Dieterich C."/>
            <person name="Clifton S.W."/>
            <person name="Schuster L.N."/>
            <person name="Chinwalla A."/>
            <person name="Delehaunty K."/>
            <person name="Dinkelacker I."/>
            <person name="Fulton L."/>
            <person name="Fulton R."/>
            <person name="Godfrey J."/>
            <person name="Minx P."/>
            <person name="Mitreva M."/>
            <person name="Roeseler W."/>
            <person name="Tian H."/>
            <person name="Witte H."/>
            <person name="Yang S.P."/>
            <person name="Wilson R.K."/>
            <person name="Sommer R.J."/>
        </authorList>
    </citation>
    <scope>NUCLEOTIDE SEQUENCE [LARGE SCALE GENOMIC DNA]</scope>
    <source>
        <strain evidence="15">PS312</strain>
    </source>
</reference>
<evidence type="ECO:0000256" key="4">
    <source>
        <dbReference type="ARBA" id="ARBA00012151"/>
    </source>
</evidence>
<keyword evidence="10 13" id="KW-0472">Membrane</keyword>
<keyword evidence="8 13" id="KW-0812">Transmembrane</keyword>
<accession>A0A2A6B4S5</accession>
<dbReference type="AlphaFoldDB" id="A0A2A6B4S5"/>
<evidence type="ECO:0000313" key="14">
    <source>
        <dbReference type="EnsemblMetazoa" id="PPA08424.1"/>
    </source>
</evidence>
<dbReference type="InterPro" id="IPR007269">
    <property type="entry name" value="ICMT_MeTrfase"/>
</dbReference>
<dbReference type="Pfam" id="PF04140">
    <property type="entry name" value="ICMT"/>
    <property type="match status" value="1"/>
</dbReference>
<dbReference type="InterPro" id="IPR025770">
    <property type="entry name" value="PPMT_MeTrfase"/>
</dbReference>
<protein>
    <recommendedName>
        <fullName evidence="12 13">Protein-S-isoprenylcysteine O-methyltransferase</fullName>
        <ecNumber evidence="4 13">2.1.1.100</ecNumber>
    </recommendedName>
</protein>
<evidence type="ECO:0000256" key="1">
    <source>
        <dbReference type="ARBA" id="ARBA00001450"/>
    </source>
</evidence>